<organism evidence="1 2">
    <name type="scientific">Halopiger xanaduensis (strain DSM 18323 / JCM 14033 / SH-6)</name>
    <dbReference type="NCBI Taxonomy" id="797210"/>
    <lineage>
        <taxon>Archaea</taxon>
        <taxon>Methanobacteriati</taxon>
        <taxon>Methanobacteriota</taxon>
        <taxon>Stenosarchaea group</taxon>
        <taxon>Halobacteria</taxon>
        <taxon>Halobacteriales</taxon>
        <taxon>Natrialbaceae</taxon>
        <taxon>Halopiger</taxon>
    </lineage>
</organism>
<dbReference type="GeneID" id="10795980"/>
<dbReference type="Proteomes" id="UP000006794">
    <property type="component" value="Chromosome"/>
</dbReference>
<dbReference type="HOGENOM" id="CLU_2115446_0_0_2"/>
<sequence>MQMMTATINDDHIDERIENPQPKHLLRLREGNIVRAQTESHSVIGYVTEEGELEEWSDGETSIGVEIYVPVEGEDRFGTLIYYNDSHGEGLVLDILRSDVDCEDLQLLEVVSDE</sequence>
<evidence type="ECO:0000313" key="2">
    <source>
        <dbReference type="Proteomes" id="UP000006794"/>
    </source>
</evidence>
<accession>F8D938</accession>
<dbReference type="KEGG" id="hxa:Halxa_1007"/>
<gene>
    <name evidence="1" type="ordered locus">Halxa_1007</name>
</gene>
<dbReference type="EMBL" id="CP002839">
    <property type="protein sequence ID" value="AEH35643.1"/>
    <property type="molecule type" value="Genomic_DNA"/>
</dbReference>
<dbReference type="OrthoDB" id="351044at2157"/>
<protein>
    <submittedName>
        <fullName evidence="1">Uncharacterized protein</fullName>
    </submittedName>
</protein>
<proteinExistence type="predicted"/>
<keyword evidence="2" id="KW-1185">Reference proteome</keyword>
<evidence type="ECO:0000313" key="1">
    <source>
        <dbReference type="EMBL" id="AEH35643.1"/>
    </source>
</evidence>
<dbReference type="AlphaFoldDB" id="F8D938"/>
<reference evidence="1 2" key="1">
    <citation type="journal article" date="2012" name="Stand. Genomic Sci.">
        <title>Complete genome sequence of Halopiger xanaduensis type strain (SH-6(T)).</title>
        <authorList>
            <person name="Anderson I."/>
            <person name="Tindall B.J."/>
            <person name="Rohde M."/>
            <person name="Lucas S."/>
            <person name="Han J."/>
            <person name="Lapidus A."/>
            <person name="Cheng J.F."/>
            <person name="Goodwin L."/>
            <person name="Pitluck S."/>
            <person name="Peters L."/>
            <person name="Pati A."/>
            <person name="Mikhailova N."/>
            <person name="Pagani I."/>
            <person name="Teshima H."/>
            <person name="Han C."/>
            <person name="Tapia R."/>
            <person name="Land M."/>
            <person name="Woyke T."/>
            <person name="Klenk H.P."/>
            <person name="Kyrpides N."/>
            <person name="Ivanova N."/>
        </authorList>
    </citation>
    <scope>NUCLEOTIDE SEQUENCE [LARGE SCALE GENOMIC DNA]</scope>
    <source>
        <strain evidence="2">DSM 18323 / JCM 14033 / SH-6</strain>
    </source>
</reference>
<name>F8D938_HALXS</name>
<dbReference type="RefSeq" id="WP_013878543.1">
    <property type="nucleotide sequence ID" value="NC_015666.1"/>
</dbReference>